<feature type="region of interest" description="Disordered" evidence="1">
    <location>
        <begin position="1"/>
        <end position="55"/>
    </location>
</feature>
<keyword evidence="5" id="KW-1185">Reference proteome</keyword>
<evidence type="ECO:0000313" key="5">
    <source>
        <dbReference type="Proteomes" id="UP000658997"/>
    </source>
</evidence>
<evidence type="ECO:0000313" key="2">
    <source>
        <dbReference type="EMBL" id="SAM86181.1"/>
    </source>
</evidence>
<sequence>MSFSTAFQSLRAPARSIASGQGLRRPAASLASRASSTSSSKAPVPTPHVPHGHLDEGVAGASRCFCTSHKLAKASDLRLEELHYHDSLDTCRHAPEPYWQPAEPSRPNFRSEQHTRLATRPPQYEIAEPASFRSLLDSNSQRADTDPPPSDFFTSSAPQHTRHSDTAVAESTTHQQPDHAPAAATTVSYIDSLDPTRRDALDNRVRLLIRSGEHSMTALAAEYGELAPKELEQVCCHIMSNCIKEKDDARIVWDLYRSWTPPTPSAIAAVPSGPVRSTLRRMQGDTLYRCCTCLHTAGMTRQAAIAIRDARLKPSQARYLLERLVYDLRMPPPPIPSTKRQSTMLEHGNSGPAIKHDRDTFAAADARLAVSEICDTMMNLMADGVSFKQKVVNRMLKSLCLTRARSRMVRLLRAAQRRAQLDLLADNRKNVEDGGGEMRPAAGFSPLRRMEVEKVPQVVSTKVMESSIRLLCVLDSRGARTVYDLLSALDPTQRTAGMYDALMTVYGNASTDTAKTEGVGCMAIDEQLWHDICTFPHLPGPTLHTISARIICHTRRRKFDLIQSDLAFLRSQNLGTIHELTENAKLSIIRCSIESGSLLPGFRYASTLLRHPSTDAEFQAKVVTTLLKAGQHIHATPKTRSDSVPSRAQLLKRFIRHFSHLHNRFPALRTDVGTLELFLQLLDRHQLWIKTETLWNMLRVVGQHFGKQDSRLVDVICAFEKIFENRGEVTSAQELRRLINKLQHSQHVT</sequence>
<organism evidence="2 4">
    <name type="scientific">Ustilago bromivora</name>
    <dbReference type="NCBI Taxonomy" id="307758"/>
    <lineage>
        <taxon>Eukaryota</taxon>
        <taxon>Fungi</taxon>
        <taxon>Dikarya</taxon>
        <taxon>Basidiomycota</taxon>
        <taxon>Ustilaginomycotina</taxon>
        <taxon>Ustilaginomycetes</taxon>
        <taxon>Ustilaginales</taxon>
        <taxon>Ustilaginaceae</taxon>
        <taxon>Ustilago</taxon>
    </lineage>
</organism>
<gene>
    <name evidence="3" type="ORF">UBRO2_04270</name>
    <name evidence="2" type="ORF">UBRO_08595</name>
</gene>
<dbReference type="Proteomes" id="UP000179920">
    <property type="component" value="Chromosome XXI"/>
</dbReference>
<dbReference type="OrthoDB" id="2550309at2759"/>
<dbReference type="EMBL" id="LT558137">
    <property type="protein sequence ID" value="SAM86181.1"/>
    <property type="molecule type" value="Genomic_DNA"/>
</dbReference>
<proteinExistence type="predicted"/>
<protein>
    <submittedName>
        <fullName evidence="2">Uncharacterized protein</fullName>
    </submittedName>
</protein>
<feature type="region of interest" description="Disordered" evidence="1">
    <location>
        <begin position="95"/>
        <end position="122"/>
    </location>
</feature>
<name>A0A1K0GDL8_9BASI</name>
<evidence type="ECO:0000313" key="3">
    <source>
        <dbReference type="EMBL" id="SYW81400.1"/>
    </source>
</evidence>
<reference evidence="4" key="1">
    <citation type="submission" date="2016-04" db="EMBL/GenBank/DDBJ databases">
        <authorList>
            <person name="Guldener U."/>
            <person name="Guldener U."/>
        </authorList>
    </citation>
    <scope>NUCLEOTIDE SEQUENCE [LARGE SCALE GENOMIC DNA]</scope>
    <source>
        <strain evidence="4">UB2112</strain>
    </source>
</reference>
<dbReference type="AlphaFoldDB" id="A0A1K0GDL8"/>
<reference evidence="3" key="3">
    <citation type="submission" date="2018-08" db="EMBL/GenBank/DDBJ databases">
        <authorList>
            <person name="Guldener U."/>
        </authorList>
    </citation>
    <scope>NUCLEOTIDE SEQUENCE</scope>
    <source>
        <strain evidence="3">UB2</strain>
    </source>
</reference>
<dbReference type="EMBL" id="ULHB01000095">
    <property type="protein sequence ID" value="SYW81400.1"/>
    <property type="molecule type" value="Genomic_DNA"/>
</dbReference>
<evidence type="ECO:0000313" key="4">
    <source>
        <dbReference type="Proteomes" id="UP000179920"/>
    </source>
</evidence>
<evidence type="ECO:0000256" key="1">
    <source>
        <dbReference type="SAM" id="MobiDB-lite"/>
    </source>
</evidence>
<feature type="region of interest" description="Disordered" evidence="1">
    <location>
        <begin position="137"/>
        <end position="183"/>
    </location>
</feature>
<dbReference type="Proteomes" id="UP000658997">
    <property type="component" value="Unassembled WGS sequence"/>
</dbReference>
<accession>A0A1K0GDL8</accession>
<feature type="region of interest" description="Disordered" evidence="1">
    <location>
        <begin position="332"/>
        <end position="356"/>
    </location>
</feature>
<feature type="compositionally biased region" description="Low complexity" evidence="1">
    <location>
        <begin position="27"/>
        <end position="42"/>
    </location>
</feature>
<reference evidence="2" key="2">
    <citation type="submission" date="2016-04" db="EMBL/GenBank/DDBJ databases">
        <authorList>
            <person name="Evans L.H."/>
            <person name="Alamgir A."/>
            <person name="Owens N."/>
            <person name="Weber N.D."/>
            <person name="Virtaneva K."/>
            <person name="Barbian K."/>
            <person name="Babar A."/>
            <person name="Rosenke K."/>
        </authorList>
    </citation>
    <scope>NUCLEOTIDE SEQUENCE</scope>
    <source>
        <strain evidence="2">UB2112</strain>
    </source>
</reference>